<keyword evidence="3 8" id="KW-0812">Transmembrane</keyword>
<keyword evidence="8" id="KW-1003">Cell membrane</keyword>
<dbReference type="InterPro" id="IPR001757">
    <property type="entry name" value="P_typ_ATPase"/>
</dbReference>
<keyword evidence="6 8" id="KW-1133">Transmembrane helix</keyword>
<evidence type="ECO:0000256" key="6">
    <source>
        <dbReference type="ARBA" id="ARBA00022989"/>
    </source>
</evidence>
<evidence type="ECO:0000256" key="1">
    <source>
        <dbReference type="ARBA" id="ARBA00004651"/>
    </source>
</evidence>
<evidence type="ECO:0000313" key="11">
    <source>
        <dbReference type="Proteomes" id="UP000231742"/>
    </source>
</evidence>
<dbReference type="RefSeq" id="WP_100388293.1">
    <property type="nucleotide sequence ID" value="NZ_BMZU01000001.1"/>
</dbReference>
<evidence type="ECO:0000256" key="2">
    <source>
        <dbReference type="ARBA" id="ARBA00006024"/>
    </source>
</evidence>
<dbReference type="GO" id="GO:0005886">
    <property type="term" value="C:plasma membrane"/>
    <property type="evidence" value="ECO:0007669"/>
    <property type="project" value="UniProtKB-SubCell"/>
</dbReference>
<dbReference type="SFLD" id="SFLDS00003">
    <property type="entry name" value="Haloacid_Dehalogenase"/>
    <property type="match status" value="1"/>
</dbReference>
<dbReference type="Gene3D" id="3.40.1110.10">
    <property type="entry name" value="Calcium-transporting ATPase, cytoplasmic domain N"/>
    <property type="match status" value="1"/>
</dbReference>
<feature type="transmembrane region" description="Helical" evidence="8">
    <location>
        <begin position="20"/>
        <end position="53"/>
    </location>
</feature>
<dbReference type="SUPFAM" id="SSF56784">
    <property type="entry name" value="HAD-like"/>
    <property type="match status" value="1"/>
</dbReference>
<dbReference type="InterPro" id="IPR051014">
    <property type="entry name" value="Cation_Transport_ATPase_IB"/>
</dbReference>
<sequence length="631" mass="65437">MATSRSITLGSAVRRYPLVALTVVAGVVGLALNWTAASAVVPWLLSLYALAVAAREAVSMVGKLLKREFGLDVLAVTAIVATVVVGEYWASIVIVLMLTGGEALEDFAAGRAKRELNALLGRVPQTAHQVTASGDIADVPATEVAVGDRLVVRPSEIVPVDAVLVSAATSVDESSLTGESMPVEKVTGDLLLSGSVNGPEAVTVQASARASDSQYQRIVQLVTEAAASKAPIVRLADRYAVPFTFVSIGLAAIAWWISGDPVRFAEVLVVATPCPLLIAAPVAFMAGMSSASTYGVVVKNAGTLEVLARAKTVVFDKTGTLTSGRPVVVEVRPEGALSADELLALVAAAEQYSSHVLAASLVEAAKQRSLDLPEVADAREVATHGVQARVGARLVTVGKPAFVAQQAPALTRIDLASGEAAVYVSVDDQYAGAIVLRDAVRPEAARTLTELGELGIQNTLMLTGDVEETARKVADELHISEVHAECLPEDKVRLVHATSPHPVVMVGDGVNDAPVLGAADVGIAMGAKGSTAASESADVVILVDDLHRVVSAVQVSQRTVQIALQSIWIGIAISIGLMLFAMTGALPAVVGAALQEVVDLVTILNALRALSLKRRLRGSPRSTAERVQAPS</sequence>
<dbReference type="GO" id="GO:0016887">
    <property type="term" value="F:ATP hydrolysis activity"/>
    <property type="evidence" value="ECO:0007669"/>
    <property type="project" value="InterPro"/>
</dbReference>
<organism evidence="10 11">
    <name type="scientific">Salinibacterium amurskyense</name>
    <dbReference type="NCBI Taxonomy" id="205941"/>
    <lineage>
        <taxon>Bacteria</taxon>
        <taxon>Bacillati</taxon>
        <taxon>Actinomycetota</taxon>
        <taxon>Actinomycetes</taxon>
        <taxon>Micrococcales</taxon>
        <taxon>Microbacteriaceae</taxon>
        <taxon>Salinibacterium</taxon>
    </lineage>
</organism>
<dbReference type="GO" id="GO:0046872">
    <property type="term" value="F:metal ion binding"/>
    <property type="evidence" value="ECO:0007669"/>
    <property type="project" value="UniProtKB-KW"/>
</dbReference>
<dbReference type="SFLD" id="SFLDF00027">
    <property type="entry name" value="p-type_atpase"/>
    <property type="match status" value="1"/>
</dbReference>
<dbReference type="SUPFAM" id="SSF81665">
    <property type="entry name" value="Calcium ATPase, transmembrane domain M"/>
    <property type="match status" value="1"/>
</dbReference>
<accession>A0A2M9D7J5</accession>
<evidence type="ECO:0000259" key="9">
    <source>
        <dbReference type="Pfam" id="PF00122"/>
    </source>
</evidence>
<dbReference type="InterPro" id="IPR023214">
    <property type="entry name" value="HAD_sf"/>
</dbReference>
<dbReference type="EMBL" id="PGFH01000001">
    <property type="protein sequence ID" value="PJJ81628.1"/>
    <property type="molecule type" value="Genomic_DNA"/>
</dbReference>
<keyword evidence="7 8" id="KW-0472">Membrane</keyword>
<dbReference type="SFLD" id="SFLDG00002">
    <property type="entry name" value="C1.7:_P-type_atpase_like"/>
    <property type="match status" value="1"/>
</dbReference>
<proteinExistence type="inferred from homology"/>
<gene>
    <name evidence="10" type="ORF">CLV85_0805</name>
</gene>
<dbReference type="InterPro" id="IPR059000">
    <property type="entry name" value="ATPase_P-type_domA"/>
</dbReference>
<feature type="transmembrane region" description="Helical" evidence="8">
    <location>
        <begin position="264"/>
        <end position="284"/>
    </location>
</feature>
<comment type="caution">
    <text evidence="10">The sequence shown here is derived from an EMBL/GenBank/DDBJ whole genome shotgun (WGS) entry which is preliminary data.</text>
</comment>
<dbReference type="Gene3D" id="3.40.50.1000">
    <property type="entry name" value="HAD superfamily/HAD-like"/>
    <property type="match status" value="1"/>
</dbReference>
<dbReference type="OrthoDB" id="7059309at2"/>
<dbReference type="InterPro" id="IPR023299">
    <property type="entry name" value="ATPase_P-typ_cyto_dom_N"/>
</dbReference>
<reference evidence="10 11" key="1">
    <citation type="submission" date="2017-11" db="EMBL/GenBank/DDBJ databases">
        <title>Genomic Encyclopedia of Archaeal and Bacterial Type Strains, Phase II (KMG-II): From Individual Species to Whole Genera.</title>
        <authorList>
            <person name="Goeker M."/>
        </authorList>
    </citation>
    <scope>NUCLEOTIDE SEQUENCE [LARGE SCALE GENOMIC DNA]</scope>
    <source>
        <strain evidence="10 11">DSM 16400</strain>
    </source>
</reference>
<evidence type="ECO:0000256" key="7">
    <source>
        <dbReference type="ARBA" id="ARBA00023136"/>
    </source>
</evidence>
<dbReference type="Proteomes" id="UP000231742">
    <property type="component" value="Unassembled WGS sequence"/>
</dbReference>
<comment type="similarity">
    <text evidence="2 8">Belongs to the cation transport ATPase (P-type) (TC 3.A.3) family. Type IB subfamily.</text>
</comment>
<dbReference type="AlphaFoldDB" id="A0A2M9D7J5"/>
<dbReference type="NCBIfam" id="TIGR01494">
    <property type="entry name" value="ATPase_P-type"/>
    <property type="match status" value="1"/>
</dbReference>
<keyword evidence="11" id="KW-1185">Reference proteome</keyword>
<comment type="subcellular location">
    <subcellularLocation>
        <location evidence="1">Cell membrane</location>
        <topology evidence="1">Multi-pass membrane protein</topology>
    </subcellularLocation>
</comment>
<dbReference type="PROSITE" id="PS00154">
    <property type="entry name" value="ATPASE_E1_E2"/>
    <property type="match status" value="1"/>
</dbReference>
<evidence type="ECO:0000256" key="4">
    <source>
        <dbReference type="ARBA" id="ARBA00022723"/>
    </source>
</evidence>
<feature type="transmembrane region" description="Helical" evidence="8">
    <location>
        <begin position="73"/>
        <end position="98"/>
    </location>
</feature>
<keyword evidence="8" id="KW-0547">Nucleotide-binding</keyword>
<dbReference type="GO" id="GO:0019829">
    <property type="term" value="F:ATPase-coupled monoatomic cation transmembrane transporter activity"/>
    <property type="evidence" value="ECO:0007669"/>
    <property type="project" value="InterPro"/>
</dbReference>
<feature type="domain" description="P-type ATPase A" evidence="9">
    <location>
        <begin position="125"/>
        <end position="222"/>
    </location>
</feature>
<evidence type="ECO:0000256" key="3">
    <source>
        <dbReference type="ARBA" id="ARBA00022692"/>
    </source>
</evidence>
<dbReference type="PANTHER" id="PTHR48085:SF5">
    <property type="entry name" value="CADMIUM_ZINC-TRANSPORTING ATPASE HMA4-RELATED"/>
    <property type="match status" value="1"/>
</dbReference>
<dbReference type="InterPro" id="IPR023298">
    <property type="entry name" value="ATPase_P-typ_TM_dom_sf"/>
</dbReference>
<dbReference type="NCBIfam" id="TIGR01512">
    <property type="entry name" value="ATPase-IB2_Cd"/>
    <property type="match status" value="1"/>
</dbReference>
<dbReference type="InterPro" id="IPR018303">
    <property type="entry name" value="ATPase_P-typ_P_site"/>
</dbReference>
<name>A0A2M9D7J5_9MICO</name>
<evidence type="ECO:0000313" key="10">
    <source>
        <dbReference type="EMBL" id="PJJ81628.1"/>
    </source>
</evidence>
<dbReference type="GO" id="GO:0005524">
    <property type="term" value="F:ATP binding"/>
    <property type="evidence" value="ECO:0007669"/>
    <property type="project" value="UniProtKB-UniRule"/>
</dbReference>
<evidence type="ECO:0000256" key="5">
    <source>
        <dbReference type="ARBA" id="ARBA00022967"/>
    </source>
</evidence>
<dbReference type="Gene3D" id="2.70.150.10">
    <property type="entry name" value="Calcium-transporting ATPase, cytoplasmic transduction domain A"/>
    <property type="match status" value="1"/>
</dbReference>
<dbReference type="InterPro" id="IPR027256">
    <property type="entry name" value="P-typ_ATPase_IB"/>
</dbReference>
<dbReference type="PANTHER" id="PTHR48085">
    <property type="entry name" value="CADMIUM/ZINC-TRANSPORTING ATPASE HMA2-RELATED"/>
    <property type="match status" value="1"/>
</dbReference>
<dbReference type="SUPFAM" id="SSF81653">
    <property type="entry name" value="Calcium ATPase, transduction domain A"/>
    <property type="match status" value="1"/>
</dbReference>
<dbReference type="Pfam" id="PF00702">
    <property type="entry name" value="Hydrolase"/>
    <property type="match status" value="1"/>
</dbReference>
<feature type="transmembrane region" description="Helical" evidence="8">
    <location>
        <begin position="562"/>
        <end position="582"/>
    </location>
</feature>
<dbReference type="InterPro" id="IPR036412">
    <property type="entry name" value="HAD-like_sf"/>
</dbReference>
<dbReference type="GO" id="GO:0015086">
    <property type="term" value="F:cadmium ion transmembrane transporter activity"/>
    <property type="evidence" value="ECO:0007669"/>
    <property type="project" value="TreeGrafter"/>
</dbReference>
<dbReference type="InterPro" id="IPR044492">
    <property type="entry name" value="P_typ_ATPase_HD_dom"/>
</dbReference>
<dbReference type="PRINTS" id="PR00119">
    <property type="entry name" value="CATATPASE"/>
</dbReference>
<feature type="transmembrane region" description="Helical" evidence="8">
    <location>
        <begin position="239"/>
        <end position="258"/>
    </location>
</feature>
<dbReference type="Pfam" id="PF00122">
    <property type="entry name" value="E1-E2_ATPase"/>
    <property type="match status" value="1"/>
</dbReference>
<evidence type="ECO:0000256" key="8">
    <source>
        <dbReference type="RuleBase" id="RU362081"/>
    </source>
</evidence>
<keyword evidence="5" id="KW-1278">Translocase</keyword>
<protein>
    <submittedName>
        <fullName evidence="10">Heavy metal-(Cd/Co/Hg/Pb/Zn)-translocating P-type ATPase</fullName>
    </submittedName>
</protein>
<dbReference type="InterPro" id="IPR008250">
    <property type="entry name" value="ATPase_P-typ_transduc_dom_A_sf"/>
</dbReference>
<dbReference type="NCBIfam" id="TIGR01525">
    <property type="entry name" value="ATPase-IB_hvy"/>
    <property type="match status" value="1"/>
</dbReference>
<keyword evidence="8" id="KW-0067">ATP-binding</keyword>
<keyword evidence="4 8" id="KW-0479">Metal-binding</keyword>